<keyword evidence="3" id="KW-1185">Reference proteome</keyword>
<dbReference type="InterPro" id="IPR002586">
    <property type="entry name" value="CobQ/CobB/MinD/ParA_Nub-bd_dom"/>
</dbReference>
<accession>A0ABT0AXL7</accession>
<reference evidence="2" key="1">
    <citation type="submission" date="2022-03" db="EMBL/GenBank/DDBJ databases">
        <title>Identification of a novel bacterium isolated from mangrove sediments.</title>
        <authorList>
            <person name="Pan X."/>
        </authorList>
    </citation>
    <scope>NUCLEOTIDE SEQUENCE</scope>
    <source>
        <strain evidence="2">B2580</strain>
    </source>
</reference>
<dbReference type="PIRSF" id="PIRSF009320">
    <property type="entry name" value="Nuc_binding_HP_1000"/>
    <property type="match status" value="1"/>
</dbReference>
<dbReference type="SUPFAM" id="SSF52540">
    <property type="entry name" value="P-loop containing nucleoside triphosphate hydrolases"/>
    <property type="match status" value="1"/>
</dbReference>
<dbReference type="InterPro" id="IPR027417">
    <property type="entry name" value="P-loop_NTPase"/>
</dbReference>
<dbReference type="RefSeq" id="WP_243990736.1">
    <property type="nucleotide sequence ID" value="NZ_JALHLE010000004.1"/>
</dbReference>
<name>A0ABT0AXL7_9SPHN</name>
<gene>
    <name evidence="2" type="ORF">MTR64_03235</name>
</gene>
<feature type="domain" description="CobQ/CobB/MinD/ParA nucleotide binding" evidence="1">
    <location>
        <begin position="4"/>
        <end position="178"/>
    </location>
</feature>
<evidence type="ECO:0000313" key="3">
    <source>
        <dbReference type="Proteomes" id="UP001162880"/>
    </source>
</evidence>
<protein>
    <submittedName>
        <fullName evidence="2">ParA family protein</fullName>
    </submittedName>
</protein>
<dbReference type="PANTHER" id="PTHR13696:SF96">
    <property type="entry name" value="COBQ_COBB_MIND_PARA NUCLEOTIDE BINDING DOMAIN-CONTAINING PROTEIN"/>
    <property type="match status" value="1"/>
</dbReference>
<dbReference type="Gene3D" id="3.40.50.300">
    <property type="entry name" value="P-loop containing nucleotide triphosphate hydrolases"/>
    <property type="match status" value="1"/>
</dbReference>
<evidence type="ECO:0000313" key="2">
    <source>
        <dbReference type="EMBL" id="MCJ2177562.1"/>
    </source>
</evidence>
<dbReference type="CDD" id="cd02042">
    <property type="entry name" value="ParAB_family"/>
    <property type="match status" value="1"/>
</dbReference>
<proteinExistence type="predicted"/>
<dbReference type="Pfam" id="PF01656">
    <property type="entry name" value="CbiA"/>
    <property type="match status" value="1"/>
</dbReference>
<sequence>MPTIAIVSQKGGSGKTTLALHLATCATYDGRKSCVIDMDPQATAAAWGDWRGDYLPEVITCPPVRLVSTILKATRGGSEILVIDTPPQSDLASREAARAADLILIPTRARAFDLHALEATSELVRYARKPAFVLLNAVPARATRLLAETADLVSGHGLEVCPVHFGERAAFHRASASGEVASEVEPEGKAAGEADALWDWVSAKLELAPVS</sequence>
<organism evidence="2 3">
    <name type="scientific">Novosphingobium album</name>
    <name type="common">ex Hu et al. 2023</name>
    <dbReference type="NCBI Taxonomy" id="2930093"/>
    <lineage>
        <taxon>Bacteria</taxon>
        <taxon>Pseudomonadati</taxon>
        <taxon>Pseudomonadota</taxon>
        <taxon>Alphaproteobacteria</taxon>
        <taxon>Sphingomonadales</taxon>
        <taxon>Sphingomonadaceae</taxon>
        <taxon>Novosphingobium</taxon>
    </lineage>
</organism>
<comment type="caution">
    <text evidence="2">The sequence shown here is derived from an EMBL/GenBank/DDBJ whole genome shotgun (WGS) entry which is preliminary data.</text>
</comment>
<dbReference type="EMBL" id="JALHLE010000004">
    <property type="protein sequence ID" value="MCJ2177562.1"/>
    <property type="molecule type" value="Genomic_DNA"/>
</dbReference>
<dbReference type="Proteomes" id="UP001162880">
    <property type="component" value="Unassembled WGS sequence"/>
</dbReference>
<evidence type="ECO:0000259" key="1">
    <source>
        <dbReference type="Pfam" id="PF01656"/>
    </source>
</evidence>
<dbReference type="InterPro" id="IPR050678">
    <property type="entry name" value="DNA_Partitioning_ATPase"/>
</dbReference>
<dbReference type="PANTHER" id="PTHR13696">
    <property type="entry name" value="P-LOOP CONTAINING NUCLEOSIDE TRIPHOSPHATE HYDROLASE"/>
    <property type="match status" value="1"/>
</dbReference>